<dbReference type="Proteomes" id="UP000077202">
    <property type="component" value="Unassembled WGS sequence"/>
</dbReference>
<accession>A0A176VDM5</accession>
<keyword evidence="3 10" id="KW-0256">Endoplasmic reticulum</keyword>
<comment type="domain">
    <text evidence="10">The PAL motif is required for normal active site conformation.</text>
</comment>
<evidence type="ECO:0000256" key="2">
    <source>
        <dbReference type="ARBA" id="ARBA00022692"/>
    </source>
</evidence>
<dbReference type="GO" id="GO:0005798">
    <property type="term" value="C:Golgi-associated vesicle"/>
    <property type="evidence" value="ECO:0007669"/>
    <property type="project" value="UniProtKB-ARBA"/>
</dbReference>
<dbReference type="PANTHER" id="PTHR10202:SF13">
    <property type="entry name" value="PRESENILIN HOMOLOG"/>
    <property type="match status" value="1"/>
</dbReference>
<dbReference type="FunFam" id="1.10.472.100:FF:000002">
    <property type="entry name" value="Presenilin"/>
    <property type="match status" value="1"/>
</dbReference>
<evidence type="ECO:0000256" key="6">
    <source>
        <dbReference type="ARBA" id="ARBA00023034"/>
    </source>
</evidence>
<dbReference type="GO" id="GO:0006509">
    <property type="term" value="P:membrane protein ectodomain proteolysis"/>
    <property type="evidence" value="ECO:0007669"/>
    <property type="project" value="TreeGrafter"/>
</dbReference>
<dbReference type="EMBL" id="LVLJ01003965">
    <property type="protein sequence ID" value="OAE18959.1"/>
    <property type="molecule type" value="Genomic_DNA"/>
</dbReference>
<evidence type="ECO:0000256" key="3">
    <source>
        <dbReference type="ARBA" id="ARBA00022824"/>
    </source>
</evidence>
<dbReference type="PRINTS" id="PR01072">
    <property type="entry name" value="PRESENILIN"/>
</dbReference>
<feature type="transmembrane region" description="Helical" evidence="10">
    <location>
        <begin position="441"/>
        <end position="461"/>
    </location>
</feature>
<dbReference type="GO" id="GO:0007219">
    <property type="term" value="P:Notch signaling pathway"/>
    <property type="evidence" value="ECO:0007669"/>
    <property type="project" value="UniProtKB-KW"/>
</dbReference>
<evidence type="ECO:0000313" key="12">
    <source>
        <dbReference type="EMBL" id="OAE18959.1"/>
    </source>
</evidence>
<dbReference type="GO" id="GO:0005789">
    <property type="term" value="C:endoplasmic reticulum membrane"/>
    <property type="evidence" value="ECO:0007669"/>
    <property type="project" value="UniProtKB-SubCell"/>
</dbReference>
<name>A0A176VDM5_MARPO</name>
<dbReference type="GO" id="GO:0042500">
    <property type="term" value="F:aspartic endopeptidase activity, intramembrane cleaving"/>
    <property type="evidence" value="ECO:0007669"/>
    <property type="project" value="InterPro"/>
</dbReference>
<reference evidence="12" key="1">
    <citation type="submission" date="2016-03" db="EMBL/GenBank/DDBJ databases">
        <title>Mechanisms controlling the formation of the plant cell surface in tip-growing cells are functionally conserved among land plants.</title>
        <authorList>
            <person name="Honkanen S."/>
            <person name="Jones V.A."/>
            <person name="Morieri G."/>
            <person name="Champion C."/>
            <person name="Hetherington A.J."/>
            <person name="Kelly S."/>
            <person name="Saint-Marcoux D."/>
            <person name="Proust H."/>
            <person name="Prescott H."/>
            <person name="Dolan L."/>
        </authorList>
    </citation>
    <scope>NUCLEOTIDE SEQUENCE [LARGE SCALE GENOMIC DNA]</scope>
    <source>
        <tissue evidence="12">Whole gametophyte</tissue>
    </source>
</reference>
<proteinExistence type="inferred from homology"/>
<dbReference type="AlphaFoldDB" id="A0A176VDM5"/>
<dbReference type="InterPro" id="IPR001108">
    <property type="entry name" value="Peptidase_A22A"/>
</dbReference>
<evidence type="ECO:0000256" key="4">
    <source>
        <dbReference type="ARBA" id="ARBA00022976"/>
    </source>
</evidence>
<keyword evidence="10" id="KW-0645">Protease</keyword>
<dbReference type="InterPro" id="IPR042524">
    <property type="entry name" value="Presenilin_C"/>
</dbReference>
<evidence type="ECO:0000256" key="1">
    <source>
        <dbReference type="ARBA" id="ARBA00008604"/>
    </source>
</evidence>
<keyword evidence="4 10" id="KW-0914">Notch signaling pathway</keyword>
<organism evidence="12 13">
    <name type="scientific">Marchantia polymorpha subsp. ruderalis</name>
    <dbReference type="NCBI Taxonomy" id="1480154"/>
    <lineage>
        <taxon>Eukaryota</taxon>
        <taxon>Viridiplantae</taxon>
        <taxon>Streptophyta</taxon>
        <taxon>Embryophyta</taxon>
        <taxon>Marchantiophyta</taxon>
        <taxon>Marchantiopsida</taxon>
        <taxon>Marchantiidae</taxon>
        <taxon>Marchantiales</taxon>
        <taxon>Marchantiaceae</taxon>
        <taxon>Marchantia</taxon>
    </lineage>
</organism>
<evidence type="ECO:0000256" key="10">
    <source>
        <dbReference type="RuleBase" id="RU361148"/>
    </source>
</evidence>
<dbReference type="GO" id="GO:0070765">
    <property type="term" value="C:gamma-secretase complex"/>
    <property type="evidence" value="ECO:0007669"/>
    <property type="project" value="TreeGrafter"/>
</dbReference>
<feature type="transmembrane region" description="Helical" evidence="10">
    <location>
        <begin position="103"/>
        <end position="124"/>
    </location>
</feature>
<protein>
    <recommendedName>
        <fullName evidence="10">Presenilin</fullName>
        <ecNumber evidence="10">3.4.23.-</ecNumber>
    </recommendedName>
</protein>
<dbReference type="Gene3D" id="1.10.472.100">
    <property type="entry name" value="Presenilin"/>
    <property type="match status" value="1"/>
</dbReference>
<comment type="caution">
    <text evidence="12">The sequence shown here is derived from an EMBL/GenBank/DDBJ whole genome shotgun (WGS) entry which is preliminary data.</text>
</comment>
<comment type="subcellular location">
    <subcellularLocation>
        <location evidence="10">Endoplasmic reticulum membrane</location>
        <topology evidence="10">Multi-pass membrane protein</topology>
    </subcellularLocation>
    <subcellularLocation>
        <location evidence="10">Golgi apparatus membrane</location>
        <topology evidence="10">Multi-pass membrane protein</topology>
    </subcellularLocation>
</comment>
<feature type="transmembrane region" description="Helical" evidence="10">
    <location>
        <begin position="179"/>
        <end position="198"/>
    </location>
</feature>
<evidence type="ECO:0000313" key="13">
    <source>
        <dbReference type="Proteomes" id="UP000077202"/>
    </source>
</evidence>
<dbReference type="SMART" id="SM00730">
    <property type="entry name" value="PSN"/>
    <property type="match status" value="1"/>
</dbReference>
<keyword evidence="10" id="KW-0378">Hydrolase</keyword>
<evidence type="ECO:0000256" key="11">
    <source>
        <dbReference type="SAM" id="MobiDB-lite"/>
    </source>
</evidence>
<dbReference type="GO" id="GO:0016485">
    <property type="term" value="P:protein processing"/>
    <property type="evidence" value="ECO:0007669"/>
    <property type="project" value="InterPro"/>
</dbReference>
<sequence>MTEGNILESLGSEIVGIVTPVSICMLLVVLLVQSLAPHGSDAPVNSIAMLVYDEQPTDSFSEKLGGAVLNALVFVIIVAIVTFLLVLLFYFRCTKCLRAYMGFSAFMVLAYMGGGVAVLLIQSFSIPIDAVTFAVLLYNFATVGVLAVFFSKMPIFVTQGYLVMIGVLVAYWFTMLPEWTTWVLLMAMALYDVVAVLLPGGPLNMLVELAIARDEDIPALIYEARPTTRYIASLPTSPSAVSRNSSASGPAAVATRPPPRWRRRVTTTPVSGNVANLVTGQPAAIDMPEPARNNDNVRPIGISALRIESQVPEQSGQQQQGVGGLLLNNTNDHQENGPAVVERWTTRRSSSSDEEDTVPLVSSQAQALIPPHSTVIMDGVESSFPSAARSEAVNIEALLEDVVGNGESGVLSGAIKLGLGDFIFYSVLVGRAAMYDMMTVYACYLAIVAGLGSTLILLTVWRRALPALPISITLGVIFYLLTRFIVDPFMRKKAPDAIRWDHLWIRKFGTFSILNHHSVALRLSGETGHGIFDDADEMTVYTKPKIRPQIHSLK</sequence>
<gene>
    <name evidence="12" type="ORF">AXG93_461s1000</name>
</gene>
<dbReference type="EC" id="3.4.23.-" evidence="10"/>
<dbReference type="InterPro" id="IPR006639">
    <property type="entry name" value="Preselin/SPP"/>
</dbReference>
<dbReference type="Pfam" id="PF01080">
    <property type="entry name" value="Presenilin"/>
    <property type="match status" value="1"/>
</dbReference>
<dbReference type="GO" id="GO:0000139">
    <property type="term" value="C:Golgi membrane"/>
    <property type="evidence" value="ECO:0007669"/>
    <property type="project" value="UniProtKB-SubCell"/>
</dbReference>
<feature type="transmembrane region" description="Helical" evidence="10">
    <location>
        <begin position="130"/>
        <end position="150"/>
    </location>
</feature>
<feature type="transmembrane region" description="Helical" evidence="10">
    <location>
        <begin position="67"/>
        <end position="91"/>
    </location>
</feature>
<evidence type="ECO:0000256" key="9">
    <source>
        <dbReference type="ARBA" id="ARBA00062638"/>
    </source>
</evidence>
<evidence type="ECO:0000256" key="5">
    <source>
        <dbReference type="ARBA" id="ARBA00022989"/>
    </source>
</evidence>
<keyword evidence="6 10" id="KW-0333">Golgi apparatus</keyword>
<comment type="function">
    <text evidence="8 10">Probable subunit of the gamma-secretase complex, an endoprotease complex that catalyzes the intramembrane cleavage of integral membrane proteins such as Notch receptors.</text>
</comment>
<keyword evidence="13" id="KW-1185">Reference proteome</keyword>
<feature type="transmembrane region" description="Helical" evidence="10">
    <location>
        <begin position="12"/>
        <end position="36"/>
    </location>
</feature>
<keyword evidence="5 10" id="KW-1133">Transmembrane helix</keyword>
<comment type="subunit">
    <text evidence="9">Homodimer. Probable component of the gamma-secretase complex, a complex composed of a presenilin homodimer, nicastrin, APH1 and PEN2.</text>
</comment>
<keyword evidence="2 10" id="KW-0812">Transmembrane</keyword>
<feature type="transmembrane region" description="Helical" evidence="10">
    <location>
        <begin position="155"/>
        <end position="173"/>
    </location>
</feature>
<feature type="region of interest" description="Disordered" evidence="11">
    <location>
        <begin position="315"/>
        <end position="359"/>
    </location>
</feature>
<evidence type="ECO:0000256" key="8">
    <source>
        <dbReference type="ARBA" id="ARBA00059584"/>
    </source>
</evidence>
<dbReference type="PANTHER" id="PTHR10202">
    <property type="entry name" value="PRESENILIN"/>
    <property type="match status" value="1"/>
</dbReference>
<feature type="region of interest" description="Disordered" evidence="11">
    <location>
        <begin position="241"/>
        <end position="265"/>
    </location>
</feature>
<comment type="similarity">
    <text evidence="1 10">Belongs to the peptidase A22A family.</text>
</comment>
<evidence type="ECO:0000256" key="7">
    <source>
        <dbReference type="ARBA" id="ARBA00023136"/>
    </source>
</evidence>
<feature type="transmembrane region" description="Helical" evidence="10">
    <location>
        <begin position="467"/>
        <end position="486"/>
    </location>
</feature>
<keyword evidence="7 10" id="KW-0472">Membrane</keyword>
<feature type="compositionally biased region" description="Low complexity" evidence="11">
    <location>
        <begin position="241"/>
        <end position="255"/>
    </location>
</feature>